<keyword evidence="2" id="KW-1185">Reference proteome</keyword>
<dbReference type="AlphaFoldDB" id="A7EXG5"/>
<dbReference type="Proteomes" id="UP000001312">
    <property type="component" value="Unassembled WGS sequence"/>
</dbReference>
<evidence type="ECO:0000313" key="1">
    <source>
        <dbReference type="EMBL" id="EDN94157.1"/>
    </source>
</evidence>
<dbReference type="EMBL" id="CH476634">
    <property type="protein sequence ID" value="EDN94157.1"/>
    <property type="molecule type" value="Genomic_DNA"/>
</dbReference>
<dbReference type="RefSeq" id="XP_001589391.1">
    <property type="nucleotide sequence ID" value="XM_001589341.1"/>
</dbReference>
<name>A7EXG5_SCLS1</name>
<dbReference type="InParanoid" id="A7EXG5"/>
<evidence type="ECO:0000313" key="2">
    <source>
        <dbReference type="Proteomes" id="UP000001312"/>
    </source>
</evidence>
<reference evidence="2" key="1">
    <citation type="journal article" date="2011" name="PLoS Genet.">
        <title>Genomic analysis of the necrotrophic fungal pathogens Sclerotinia sclerotiorum and Botrytis cinerea.</title>
        <authorList>
            <person name="Amselem J."/>
            <person name="Cuomo C.A."/>
            <person name="van Kan J.A."/>
            <person name="Viaud M."/>
            <person name="Benito E.P."/>
            <person name="Couloux A."/>
            <person name="Coutinho P.M."/>
            <person name="de Vries R.P."/>
            <person name="Dyer P.S."/>
            <person name="Fillinger S."/>
            <person name="Fournier E."/>
            <person name="Gout L."/>
            <person name="Hahn M."/>
            <person name="Kohn L."/>
            <person name="Lapalu N."/>
            <person name="Plummer K.M."/>
            <person name="Pradier J.M."/>
            <person name="Quevillon E."/>
            <person name="Sharon A."/>
            <person name="Simon A."/>
            <person name="ten Have A."/>
            <person name="Tudzynski B."/>
            <person name="Tudzynski P."/>
            <person name="Wincker P."/>
            <person name="Andrew M."/>
            <person name="Anthouard V."/>
            <person name="Beever R.E."/>
            <person name="Beffa R."/>
            <person name="Benoit I."/>
            <person name="Bouzid O."/>
            <person name="Brault B."/>
            <person name="Chen Z."/>
            <person name="Choquer M."/>
            <person name="Collemare J."/>
            <person name="Cotton P."/>
            <person name="Danchin E.G."/>
            <person name="Da Silva C."/>
            <person name="Gautier A."/>
            <person name="Giraud C."/>
            <person name="Giraud T."/>
            <person name="Gonzalez C."/>
            <person name="Grossetete S."/>
            <person name="Guldener U."/>
            <person name="Henrissat B."/>
            <person name="Howlett B.J."/>
            <person name="Kodira C."/>
            <person name="Kretschmer M."/>
            <person name="Lappartient A."/>
            <person name="Leroch M."/>
            <person name="Levis C."/>
            <person name="Mauceli E."/>
            <person name="Neuveglise C."/>
            <person name="Oeser B."/>
            <person name="Pearson M."/>
            <person name="Poulain J."/>
            <person name="Poussereau N."/>
            <person name="Quesneville H."/>
            <person name="Rascle C."/>
            <person name="Schumacher J."/>
            <person name="Segurens B."/>
            <person name="Sexton A."/>
            <person name="Silva E."/>
            <person name="Sirven C."/>
            <person name="Soanes D.M."/>
            <person name="Talbot N.J."/>
            <person name="Templeton M."/>
            <person name="Yandava C."/>
            <person name="Yarden O."/>
            <person name="Zeng Q."/>
            <person name="Rollins J.A."/>
            <person name="Lebrun M.H."/>
            <person name="Dickman M."/>
        </authorList>
    </citation>
    <scope>NUCLEOTIDE SEQUENCE [LARGE SCALE GENOMIC DNA]</scope>
    <source>
        <strain evidence="2">ATCC 18683 / 1980 / Ss-1</strain>
    </source>
</reference>
<gene>
    <name evidence="1" type="ORF">SS1G_10026</name>
</gene>
<protein>
    <submittedName>
        <fullName evidence="1">Uncharacterized protein</fullName>
    </submittedName>
</protein>
<sequence length="72" mass="8034">MNFSNNALITIFFVNSDSGENSIFPLEIYNLAKSYLTYNLEIRLPTKKASDNTIPAFHHTPSALNVTLKNTG</sequence>
<accession>A7EXG5</accession>
<organism evidence="1 2">
    <name type="scientific">Sclerotinia sclerotiorum (strain ATCC 18683 / 1980 / Ss-1)</name>
    <name type="common">White mold</name>
    <name type="synonym">Whetzelinia sclerotiorum</name>
    <dbReference type="NCBI Taxonomy" id="665079"/>
    <lineage>
        <taxon>Eukaryota</taxon>
        <taxon>Fungi</taxon>
        <taxon>Dikarya</taxon>
        <taxon>Ascomycota</taxon>
        <taxon>Pezizomycotina</taxon>
        <taxon>Leotiomycetes</taxon>
        <taxon>Helotiales</taxon>
        <taxon>Sclerotiniaceae</taxon>
        <taxon>Sclerotinia</taxon>
    </lineage>
</organism>
<proteinExistence type="predicted"/>
<dbReference type="KEGG" id="ssl:SS1G_10026"/>
<dbReference type="GeneID" id="5485165"/>